<dbReference type="AlphaFoldDB" id="A0A2W4EML7"/>
<accession>A0A2W4EML7</accession>
<feature type="signal peptide" evidence="1">
    <location>
        <begin position="1"/>
        <end position="26"/>
    </location>
</feature>
<dbReference type="Proteomes" id="UP000248925">
    <property type="component" value="Unassembled WGS sequence"/>
</dbReference>
<evidence type="ECO:0000313" key="3">
    <source>
        <dbReference type="Proteomes" id="UP000248925"/>
    </source>
</evidence>
<evidence type="ECO:0008006" key="4">
    <source>
        <dbReference type="Google" id="ProtNLM"/>
    </source>
</evidence>
<protein>
    <recommendedName>
        <fullName evidence="4">Antifreeze protein</fullName>
    </recommendedName>
</protein>
<gene>
    <name evidence="2" type="ORF">CPY51_09580</name>
</gene>
<evidence type="ECO:0000256" key="1">
    <source>
        <dbReference type="SAM" id="SignalP"/>
    </source>
</evidence>
<dbReference type="OrthoDB" id="8453806at2"/>
<sequence>MKFVPIALGLAAIFSCHSLSSLPANAQGLDIEIGKHGIRPVIRDDAPRDGCEPGEAISAAREEGFHHPRIVRATDRRIVVEGMTESGMDRISFANVPGCPQR</sequence>
<dbReference type="RefSeq" id="WP_111160015.1">
    <property type="nucleotide sequence ID" value="NZ_PCDP01000029.1"/>
</dbReference>
<keyword evidence="1" id="KW-0732">Signal</keyword>
<feature type="chain" id="PRO_5015851625" description="Antifreeze protein" evidence="1">
    <location>
        <begin position="27"/>
        <end position="102"/>
    </location>
</feature>
<dbReference type="PROSITE" id="PS51257">
    <property type="entry name" value="PROKAR_LIPOPROTEIN"/>
    <property type="match status" value="1"/>
</dbReference>
<dbReference type="EMBL" id="PCDP01000029">
    <property type="protein sequence ID" value="PZM14926.1"/>
    <property type="molecule type" value="Genomic_DNA"/>
</dbReference>
<keyword evidence="3" id="KW-1185">Reference proteome</keyword>
<comment type="caution">
    <text evidence="2">The sequence shown here is derived from an EMBL/GenBank/DDBJ whole genome shotgun (WGS) entry which is preliminary data.</text>
</comment>
<organism evidence="2 3">
    <name type="scientific">Rhizobium tubonense</name>
    <dbReference type="NCBI Taxonomy" id="484088"/>
    <lineage>
        <taxon>Bacteria</taxon>
        <taxon>Pseudomonadati</taxon>
        <taxon>Pseudomonadota</taxon>
        <taxon>Alphaproteobacteria</taxon>
        <taxon>Hyphomicrobiales</taxon>
        <taxon>Rhizobiaceae</taxon>
        <taxon>Rhizobium/Agrobacterium group</taxon>
        <taxon>Rhizobium</taxon>
    </lineage>
</organism>
<name>A0A2W4EML7_9HYPH</name>
<proteinExistence type="predicted"/>
<evidence type="ECO:0000313" key="2">
    <source>
        <dbReference type="EMBL" id="PZM14926.1"/>
    </source>
</evidence>
<reference evidence="2 3" key="1">
    <citation type="journal article" date="2018" name="Sci. Rep.">
        <title>Rhizobium tumorigenes sp. nov., a novel plant tumorigenic bacterium isolated from cane gall tumors on thornless blackberry.</title>
        <authorList>
            <person name="Kuzmanovi N."/>
            <person name="Smalla K."/>
            <person name="Gronow S."/>
            <person name="PuBawska J."/>
        </authorList>
    </citation>
    <scope>NUCLEOTIDE SEQUENCE [LARGE SCALE GENOMIC DNA]</scope>
    <source>
        <strain evidence="2 3">CCBAU 85046</strain>
    </source>
</reference>